<keyword evidence="1" id="KW-0472">Membrane</keyword>
<evidence type="ECO:0000313" key="2">
    <source>
        <dbReference type="EMBL" id="MBC8757287.1"/>
    </source>
</evidence>
<keyword evidence="3" id="KW-1185">Reference proteome</keyword>
<feature type="transmembrane region" description="Helical" evidence="1">
    <location>
        <begin position="132"/>
        <end position="154"/>
    </location>
</feature>
<evidence type="ECO:0000256" key="1">
    <source>
        <dbReference type="SAM" id="Phobius"/>
    </source>
</evidence>
<sequence>MELETLKKIIGLVFKKGKEDFPEATNKTQLADKIVASKPINNFLTAKSLLNYFNYFFFNIGKTPKPNEDNRDILLAYINFQSYKQFINNAPAIDYEVDVPYVIKNNDDLAEHNLDDNIKLDEPLEAKSSQPLYYFGIFGLITLVVIFVLSIIGMNNTSSSPITIHAKNFIVNDTNRIFPDKNTDFFKDNTAKVWYTHYNGETEFYNTYGIHPVTQEPLQPVTERIVKTYLVDRKEVSHVPLEKEVKTDIKTPDDLFNPSVINIPNSKELSLFVFDSIQNVDASMTNYLKQQLSTNYNITSNLILPNMLNEDVIKNLLSGNIKFLGAKINRHTDYVCIGKVRYSFRQNKILKDKITCELHLEYSILSTDTGQVIDSYSQMFMGNGSSKTNAQTNTLKKINL</sequence>
<keyword evidence="1" id="KW-1133">Transmembrane helix</keyword>
<reference evidence="2 3" key="1">
    <citation type="submission" date="2020-07" db="EMBL/GenBank/DDBJ databases">
        <title>Description of Kordia aestuariivivens sp. nov., isolated from a tidal flat.</title>
        <authorList>
            <person name="Park S."/>
            <person name="Yoon J.-H."/>
        </authorList>
    </citation>
    <scope>NUCLEOTIDE SEQUENCE [LARGE SCALE GENOMIC DNA]</scope>
    <source>
        <strain evidence="2 3">YSTF-M3</strain>
    </source>
</reference>
<dbReference type="RefSeq" id="WP_187564330.1">
    <property type="nucleotide sequence ID" value="NZ_JACGWS010000018.1"/>
</dbReference>
<comment type="caution">
    <text evidence="2">The sequence shown here is derived from an EMBL/GenBank/DDBJ whole genome shotgun (WGS) entry which is preliminary data.</text>
</comment>
<keyword evidence="1" id="KW-0812">Transmembrane</keyword>
<dbReference type="EMBL" id="JACGWS010000018">
    <property type="protein sequence ID" value="MBC8757287.1"/>
    <property type="molecule type" value="Genomic_DNA"/>
</dbReference>
<name>A0ABR7QFE2_9FLAO</name>
<protein>
    <submittedName>
        <fullName evidence="2">Uncharacterized protein</fullName>
    </submittedName>
</protein>
<accession>A0ABR7QFE2</accession>
<dbReference type="Proteomes" id="UP000619238">
    <property type="component" value="Unassembled WGS sequence"/>
</dbReference>
<evidence type="ECO:0000313" key="3">
    <source>
        <dbReference type="Proteomes" id="UP000619238"/>
    </source>
</evidence>
<proteinExistence type="predicted"/>
<organism evidence="2 3">
    <name type="scientific">Kordia aestuariivivens</name>
    <dbReference type="NCBI Taxonomy" id="2759037"/>
    <lineage>
        <taxon>Bacteria</taxon>
        <taxon>Pseudomonadati</taxon>
        <taxon>Bacteroidota</taxon>
        <taxon>Flavobacteriia</taxon>
        <taxon>Flavobacteriales</taxon>
        <taxon>Flavobacteriaceae</taxon>
        <taxon>Kordia</taxon>
    </lineage>
</organism>
<gene>
    <name evidence="2" type="ORF">H2O64_21635</name>
</gene>